<keyword evidence="1" id="KW-0540">Nuclease</keyword>
<dbReference type="InterPro" id="IPR008918">
    <property type="entry name" value="HhH2"/>
</dbReference>
<evidence type="ECO:0000256" key="3">
    <source>
        <dbReference type="ARBA" id="ARBA00022839"/>
    </source>
</evidence>
<evidence type="ECO:0000313" key="10">
    <source>
        <dbReference type="Proteomes" id="UP001056336"/>
    </source>
</evidence>
<protein>
    <recommendedName>
        <fullName evidence="6">5'-3' exonuclease</fullName>
    </recommendedName>
</protein>
<evidence type="ECO:0000256" key="5">
    <source>
        <dbReference type="ARBA" id="ARBA00049957"/>
    </source>
</evidence>
<reference evidence="9" key="2">
    <citation type="submission" date="2022-05" db="EMBL/GenBank/DDBJ databases">
        <authorList>
            <person name="Kim J.-S."/>
            <person name="Lee K."/>
            <person name="Suh M."/>
            <person name="Eom M."/>
            <person name="Kim J.-S."/>
            <person name="Kim D.-S."/>
            <person name="Ko S.-H."/>
            <person name="Shin Y."/>
            <person name="Lee J.-S."/>
        </authorList>
    </citation>
    <scope>NUCLEOTIDE SEQUENCE</scope>
    <source>
        <strain evidence="9">N237</strain>
    </source>
</reference>
<dbReference type="PANTHER" id="PTHR42646:SF2">
    <property type="entry name" value="5'-3' EXONUCLEASE FAMILY PROTEIN"/>
    <property type="match status" value="1"/>
</dbReference>
<dbReference type="InterPro" id="IPR038969">
    <property type="entry name" value="FEN"/>
</dbReference>
<organism evidence="9 10">
    <name type="scientific">Jatrophihabitans telluris</name>
    <dbReference type="NCBI Taxonomy" id="2038343"/>
    <lineage>
        <taxon>Bacteria</taxon>
        <taxon>Bacillati</taxon>
        <taxon>Actinomycetota</taxon>
        <taxon>Actinomycetes</taxon>
        <taxon>Jatrophihabitantales</taxon>
        <taxon>Jatrophihabitantaceae</taxon>
        <taxon>Jatrophihabitans</taxon>
    </lineage>
</organism>
<evidence type="ECO:0000259" key="8">
    <source>
        <dbReference type="SMART" id="SM00475"/>
    </source>
</evidence>
<dbReference type="RefSeq" id="WP_249772545.1">
    <property type="nucleotide sequence ID" value="NZ_CP097332.1"/>
</dbReference>
<evidence type="ECO:0000256" key="7">
    <source>
        <dbReference type="SAM" id="MobiDB-lite"/>
    </source>
</evidence>
<dbReference type="Pfam" id="PF01367">
    <property type="entry name" value="5_3_exonuc"/>
    <property type="match status" value="1"/>
</dbReference>
<dbReference type="InterPro" id="IPR002421">
    <property type="entry name" value="5-3_exonuclease"/>
</dbReference>
<evidence type="ECO:0000256" key="1">
    <source>
        <dbReference type="ARBA" id="ARBA00022722"/>
    </source>
</evidence>
<keyword evidence="2" id="KW-0378">Hydrolase</keyword>
<dbReference type="Proteomes" id="UP001056336">
    <property type="component" value="Chromosome"/>
</dbReference>
<feature type="domain" description="5'-3' exonuclease" evidence="8">
    <location>
        <begin position="4"/>
        <end position="277"/>
    </location>
</feature>
<dbReference type="SUPFAM" id="SSF47807">
    <property type="entry name" value="5' to 3' exonuclease, C-terminal subdomain"/>
    <property type="match status" value="1"/>
</dbReference>
<dbReference type="PANTHER" id="PTHR42646">
    <property type="entry name" value="FLAP ENDONUCLEASE XNI"/>
    <property type="match status" value="1"/>
</dbReference>
<keyword evidence="3 9" id="KW-0269">Exonuclease</keyword>
<proteinExistence type="predicted"/>
<dbReference type="InterPro" id="IPR020045">
    <property type="entry name" value="DNA_polI_H3TH"/>
</dbReference>
<evidence type="ECO:0000256" key="4">
    <source>
        <dbReference type="ARBA" id="ARBA00023125"/>
    </source>
</evidence>
<comment type="function">
    <text evidence="5">5'-3' exonuclease acting preferentially on double-stranded DNA.</text>
</comment>
<dbReference type="Gene3D" id="1.10.150.20">
    <property type="entry name" value="5' to 3' exonuclease, C-terminal subdomain"/>
    <property type="match status" value="1"/>
</dbReference>
<dbReference type="InterPro" id="IPR036279">
    <property type="entry name" value="5-3_exonuclease_C_sf"/>
</dbReference>
<reference evidence="9" key="1">
    <citation type="journal article" date="2018" name="Int. J. Syst. Evol. Microbiol.">
        <title>Jatrophihabitans telluris sp. nov., isolated from sediment soil of lava forest wetlands and the emended description of the genus Jatrophihabitans.</title>
        <authorList>
            <person name="Lee K.C."/>
            <person name="Suh M.K."/>
            <person name="Eom M.K."/>
            <person name="Kim K.K."/>
            <person name="Kim J.S."/>
            <person name="Kim D.S."/>
            <person name="Ko S.H."/>
            <person name="Shin Y.K."/>
            <person name="Lee J.S."/>
        </authorList>
    </citation>
    <scope>NUCLEOTIDE SEQUENCE</scope>
    <source>
        <strain evidence="9">N237</strain>
    </source>
</reference>
<dbReference type="SUPFAM" id="SSF88723">
    <property type="entry name" value="PIN domain-like"/>
    <property type="match status" value="1"/>
</dbReference>
<dbReference type="EMBL" id="CP097332">
    <property type="protein sequence ID" value="UQX88798.1"/>
    <property type="molecule type" value="Genomic_DNA"/>
</dbReference>
<keyword evidence="10" id="KW-1185">Reference proteome</keyword>
<dbReference type="InterPro" id="IPR020046">
    <property type="entry name" value="5-3_exonucl_a-hlix_arch_N"/>
</dbReference>
<dbReference type="GO" id="GO:0004527">
    <property type="term" value="F:exonuclease activity"/>
    <property type="evidence" value="ECO:0007669"/>
    <property type="project" value="UniProtKB-KW"/>
</dbReference>
<feature type="region of interest" description="Disordered" evidence="7">
    <location>
        <begin position="336"/>
        <end position="355"/>
    </location>
</feature>
<dbReference type="CDD" id="cd09859">
    <property type="entry name" value="PIN_53EXO"/>
    <property type="match status" value="1"/>
</dbReference>
<gene>
    <name evidence="9" type="ORF">M6D93_02065</name>
</gene>
<keyword evidence="4" id="KW-0238">DNA-binding</keyword>
<accession>A0ABY4QZP7</accession>
<dbReference type="Gene3D" id="3.40.50.1010">
    <property type="entry name" value="5'-nuclease"/>
    <property type="match status" value="1"/>
</dbReference>
<sequence length="355" mass="37950">MSAEPSIILAVDGNSIVHRSFHALAATGLRSPDGRPMWAVRGLLSQLVTAAERVGPAAIVVGFDDPDSSRRRDRWPQYKAHRVDKLDSLVEQLRLAIEVLSELGLCVVVPDGLEADDVLASTAALARGLGARTVVMTSDRDSFALIDDNTSVLRIINGGVEASPMLTPERLVTLTGVRPDQYRDFAALRGDPSDNLPGVRGIGPKTAAKLLAALGSAHEAFEDLAAGGDRVRSAVGAGLTARLSEPASRQAWELNCQVMSFSADVAVPLTLESGPGVLPVPADTVRDVFARQQLPSTLPYALRALAHVEQAGPAPVVASERVWPDDRRTYWRGQRYGRLPAKPEPPKAEQLSLFG</sequence>
<evidence type="ECO:0000256" key="6">
    <source>
        <dbReference type="ARBA" id="ARBA00050026"/>
    </source>
</evidence>
<name>A0ABY4QZP7_9ACTN</name>
<dbReference type="SMART" id="SM00279">
    <property type="entry name" value="HhH2"/>
    <property type="match status" value="1"/>
</dbReference>
<dbReference type="InterPro" id="IPR029060">
    <property type="entry name" value="PIN-like_dom_sf"/>
</dbReference>
<dbReference type="SMART" id="SM00475">
    <property type="entry name" value="53EXOc"/>
    <property type="match status" value="1"/>
</dbReference>
<dbReference type="CDD" id="cd09898">
    <property type="entry name" value="H3TH_53EXO"/>
    <property type="match status" value="1"/>
</dbReference>
<evidence type="ECO:0000256" key="2">
    <source>
        <dbReference type="ARBA" id="ARBA00022801"/>
    </source>
</evidence>
<evidence type="ECO:0000313" key="9">
    <source>
        <dbReference type="EMBL" id="UQX88798.1"/>
    </source>
</evidence>
<dbReference type="Pfam" id="PF02739">
    <property type="entry name" value="5_3_exonuc_N"/>
    <property type="match status" value="1"/>
</dbReference>